<dbReference type="PANTHER" id="PTHR12475">
    <property type="match status" value="1"/>
</dbReference>
<proteinExistence type="predicted"/>
<dbReference type="CDD" id="cd00586">
    <property type="entry name" value="4HBT"/>
    <property type="match status" value="1"/>
</dbReference>
<accession>A0A2S0WZJ9</accession>
<dbReference type="InterPro" id="IPR051490">
    <property type="entry name" value="THEM6_lcsJ_thioesterase"/>
</dbReference>
<sequence>MHMFFRTLLHVLFLSRRKPELGHFEVARTNFITLPTDLDINRHMNNGVYFSIMDVARFDMLVRNGVWAMMREKGWYPVVASETITFRKSLQLWDRFTIESRLVGHDDKAVYMEQRYVRPGADGEPEIYAQGFIRARFLKKAGGTVPMSEIVEALGVSGADEIPDWMEQWGTDVALPPTRAAAPSVWH</sequence>
<dbReference type="RefSeq" id="WP_108596495.1">
    <property type="nucleotide sequence ID" value="NZ_CP028913.1"/>
</dbReference>
<evidence type="ECO:0000313" key="2">
    <source>
        <dbReference type="Proteomes" id="UP000244729"/>
    </source>
</evidence>
<dbReference type="Proteomes" id="UP000244729">
    <property type="component" value="Chromosome"/>
</dbReference>
<protein>
    <submittedName>
        <fullName evidence="1">4-hydroxybenzoyl-CoA thioesterase</fullName>
    </submittedName>
</protein>
<dbReference type="KEGG" id="agm:DCE93_00815"/>
<dbReference type="PANTHER" id="PTHR12475:SF4">
    <property type="entry name" value="PROTEIN THEM6"/>
    <property type="match status" value="1"/>
</dbReference>
<name>A0A2S0WZJ9_9MICO</name>
<keyword evidence="2" id="KW-1185">Reference proteome</keyword>
<reference evidence="1 2" key="1">
    <citation type="submission" date="2018-04" db="EMBL/GenBank/DDBJ databases">
        <authorList>
            <person name="Li J."/>
        </authorList>
    </citation>
    <scope>NUCLEOTIDE SEQUENCE [LARGE SCALE GENOMIC DNA]</scope>
    <source>
        <strain evidence="2">30A</strain>
    </source>
</reference>
<dbReference type="EMBL" id="CP028913">
    <property type="protein sequence ID" value="AWB96702.1"/>
    <property type="molecule type" value="Genomic_DNA"/>
</dbReference>
<evidence type="ECO:0000313" key="1">
    <source>
        <dbReference type="EMBL" id="AWB96702.1"/>
    </source>
</evidence>
<organism evidence="1 2">
    <name type="scientific">Agromyces badenianii</name>
    <dbReference type="NCBI Taxonomy" id="2080742"/>
    <lineage>
        <taxon>Bacteria</taxon>
        <taxon>Bacillati</taxon>
        <taxon>Actinomycetota</taxon>
        <taxon>Actinomycetes</taxon>
        <taxon>Micrococcales</taxon>
        <taxon>Microbacteriaceae</taxon>
        <taxon>Agromyces</taxon>
    </lineage>
</organism>
<dbReference type="AlphaFoldDB" id="A0A2S0WZJ9"/>
<dbReference type="Pfam" id="PF13279">
    <property type="entry name" value="4HBT_2"/>
    <property type="match status" value="1"/>
</dbReference>
<dbReference type="InterPro" id="IPR029069">
    <property type="entry name" value="HotDog_dom_sf"/>
</dbReference>
<gene>
    <name evidence="1" type="ORF">DCE93_00815</name>
</gene>
<dbReference type="OrthoDB" id="3727779at2"/>
<dbReference type="SUPFAM" id="SSF54637">
    <property type="entry name" value="Thioesterase/thiol ester dehydrase-isomerase"/>
    <property type="match status" value="1"/>
</dbReference>
<dbReference type="Gene3D" id="3.10.129.10">
    <property type="entry name" value="Hotdog Thioesterase"/>
    <property type="match status" value="1"/>
</dbReference>